<feature type="region of interest" description="Disordered" evidence="1">
    <location>
        <begin position="703"/>
        <end position="729"/>
    </location>
</feature>
<evidence type="ECO:0000313" key="3">
    <source>
        <dbReference type="Proteomes" id="UP000231451"/>
    </source>
</evidence>
<dbReference type="SUPFAM" id="SSF51445">
    <property type="entry name" value="(Trans)glycosidases"/>
    <property type="match status" value="1"/>
</dbReference>
<evidence type="ECO:0000313" key="2">
    <source>
        <dbReference type="EMBL" id="PJM75554.1"/>
    </source>
</evidence>
<gene>
    <name evidence="2" type="ORF">CSQ87_03795</name>
</gene>
<keyword evidence="3" id="KW-1185">Reference proteome</keyword>
<accession>A0A2M9HFF2</accession>
<dbReference type="PANTHER" id="PTHR42767">
    <property type="entry name" value="ENDO-BETA-1,6-GALACTANASE"/>
    <property type="match status" value="1"/>
</dbReference>
<sequence length="863" mass="91708">MGRLGRTLAALIAVVAMCVSGGLVLIAVSSTSAAFNEGATVITPNPWLRNGPFEGWGTSLAWFANATGRYGEEGSIVNRDEVSPQAYRKALAYGRDLREQLYESLFGADGLDLNMTRYNIGGGNASDVAYGYPFMRQGGAVPGYWAPDPDGSKGLYADSRGRVTTRQKDRKRLDAAYDPDADESYVWGARSRGTKAAQAVQAQEWWLKHAVERGDVTHIEAFANSAPWFMTESGYVTGGFDSRADNLRDPEKFARYVAEVVRHLDGLRTANGRRVVIDTVDPLNESETANWGTSGTFAADGSLPAADRSLIDRYWRRYYAGESKAAGASKEITPYRTGMKKVQEGMHVDVGHQRQVIAAFDEALHEKGLDNVRISATDATGAWDFVGSLSRYTSADKARVGQYNTHSYTGSAGQLAARLMAQGDGRTLSMSEVDGNWQSGGFDPYGFANALGFAGKINADITRLQSQDFTLWQAVEDLYNMSSSDRDLNGNPADPEGENLNWGTVFVDFDCVVAGPDGRLYSERAVHDNGGRTSGIRPCTVTANTKYLALRAYTTFVREGDVVIANDDADDSLTAQSPDGHTLTVVHRNDSALPQTVAIDLSKFGRIDDDARGSLYVTSATGRPLLSGRGGAAAEATIARMNRYSNVPRGSVRINRRTMTARVTIPGKSIADIRISGVSGVSDRAVGVESGGTYRITDESGARSLAGADGSDGGADGGTAGAAGTVSLGEPGGAGQADLWRMTAVGVADTARPTLREYVIVNAAGEVLVASGAGSGGSGSGSGGSGGGGDSGDDSGGYRLSLRQETLAQARRDRAAIWIVNSEDGERWELANAAAHRYLDVDASDAPTFADDHASIVRFQRMG</sequence>
<organism evidence="2 3">
    <name type="scientific">Bifidobacterium simiarum</name>
    <dbReference type="NCBI Taxonomy" id="2045441"/>
    <lineage>
        <taxon>Bacteria</taxon>
        <taxon>Bacillati</taxon>
        <taxon>Actinomycetota</taxon>
        <taxon>Actinomycetes</taxon>
        <taxon>Bifidobacteriales</taxon>
        <taxon>Bifidobacteriaceae</taxon>
        <taxon>Bifidobacterium</taxon>
    </lineage>
</organism>
<protein>
    <submittedName>
        <fullName evidence="2">Uncharacterized protein</fullName>
    </submittedName>
</protein>
<dbReference type="EMBL" id="PEBK01000003">
    <property type="protein sequence ID" value="PJM75554.1"/>
    <property type="molecule type" value="Genomic_DNA"/>
</dbReference>
<dbReference type="GO" id="GO:0004553">
    <property type="term" value="F:hydrolase activity, hydrolyzing O-glycosyl compounds"/>
    <property type="evidence" value="ECO:0007669"/>
    <property type="project" value="InterPro"/>
</dbReference>
<feature type="compositionally biased region" description="Gly residues" evidence="1">
    <location>
        <begin position="773"/>
        <end position="790"/>
    </location>
</feature>
<proteinExistence type="predicted"/>
<dbReference type="InterPro" id="IPR039743">
    <property type="entry name" value="6GAL/EXGAL"/>
</dbReference>
<reference evidence="2 3" key="1">
    <citation type="submission" date="2017-10" db="EMBL/GenBank/DDBJ databases">
        <title>Draft genome sequences of strains TRE 1, TRE 9, TRE H and TRI 7, isolated from tamarins, belonging to four potential novel Bifidobacterium species.</title>
        <authorList>
            <person name="Mattarelli P."/>
            <person name="Modesto M."/>
            <person name="Puglisi E."/>
            <person name="Morelli L."/>
            <person name="Spezio C."/>
            <person name="Bonetti A."/>
            <person name="Sandri C."/>
        </authorList>
    </citation>
    <scope>NUCLEOTIDE SEQUENCE [LARGE SCALE GENOMIC DNA]</scope>
    <source>
        <strain evidence="3">TRI7</strain>
    </source>
</reference>
<dbReference type="InterPro" id="IPR017853">
    <property type="entry name" value="GH"/>
</dbReference>
<feature type="compositionally biased region" description="Gly residues" evidence="1">
    <location>
        <begin position="710"/>
        <end position="721"/>
    </location>
</feature>
<evidence type="ECO:0000256" key="1">
    <source>
        <dbReference type="SAM" id="MobiDB-lite"/>
    </source>
</evidence>
<dbReference type="Gene3D" id="3.20.20.80">
    <property type="entry name" value="Glycosidases"/>
    <property type="match status" value="1"/>
</dbReference>
<dbReference type="Proteomes" id="UP000231451">
    <property type="component" value="Unassembled WGS sequence"/>
</dbReference>
<feature type="region of interest" description="Disordered" evidence="1">
    <location>
        <begin position="773"/>
        <end position="798"/>
    </location>
</feature>
<name>A0A2M9HFF2_9BIFI</name>
<comment type="caution">
    <text evidence="2">The sequence shown here is derived from an EMBL/GenBank/DDBJ whole genome shotgun (WGS) entry which is preliminary data.</text>
</comment>
<dbReference type="AlphaFoldDB" id="A0A2M9HFF2"/>
<dbReference type="PANTHER" id="PTHR42767:SF1">
    <property type="entry name" value="ENDO-BETA-1,6-GALACTANASE-LIKE DOMAIN-CONTAINING PROTEIN"/>
    <property type="match status" value="1"/>
</dbReference>